<protein>
    <submittedName>
        <fullName evidence="3">Zinc finger MYM-type protein 4</fullName>
    </submittedName>
</protein>
<dbReference type="Proteomes" id="UP000314294">
    <property type="component" value="Unassembled WGS sequence"/>
</dbReference>
<evidence type="ECO:0000256" key="2">
    <source>
        <dbReference type="SAM" id="Phobius"/>
    </source>
</evidence>
<keyword evidence="2" id="KW-0812">Transmembrane</keyword>
<keyword evidence="2" id="KW-0472">Membrane</keyword>
<evidence type="ECO:0000313" key="4">
    <source>
        <dbReference type="Proteomes" id="UP000314294"/>
    </source>
</evidence>
<reference evidence="3 4" key="1">
    <citation type="submission" date="2019-03" db="EMBL/GenBank/DDBJ databases">
        <title>First draft genome of Liparis tanakae, snailfish: a comprehensive survey of snailfish specific genes.</title>
        <authorList>
            <person name="Kim W."/>
            <person name="Song I."/>
            <person name="Jeong J.-H."/>
            <person name="Kim D."/>
            <person name="Kim S."/>
            <person name="Ryu S."/>
            <person name="Song J.Y."/>
            <person name="Lee S.K."/>
        </authorList>
    </citation>
    <scope>NUCLEOTIDE SEQUENCE [LARGE SCALE GENOMIC DNA]</scope>
    <source>
        <tissue evidence="3">Muscle</tissue>
    </source>
</reference>
<sequence>MCLKSLPVSDMVAMNSGDNVARLFCTAACVASYKLRPAGGLDLLGTRQNASAEDLEKTKRAKQARRDESARPDVRPVTKSCYNCFQMIERPCSMILAPVDDSGAMRELCGDACLASVNAKRNAAIAAAAAAKPSAPDLRSKCRMCTKFCNCKFHPQRLCSDACFLQYHQLNKLPVVVCGVCGPVGFDARYTLKEEDGGKTLCSEECLVKFKEAAEASRPCPMCRTPHRLSDMVEHQNNEGTLDFFCSIRCMLVHNAPSSTVSEMKSTASEEMDVKEVKPALPYLPCIKEEPVDEEYDQNLSIYTEGIKDELKAEDDVAKVGRYIQYIYSYIYIYILFIYLYICIYIYTHK</sequence>
<feature type="compositionally biased region" description="Basic and acidic residues" evidence="1">
    <location>
        <begin position="54"/>
        <end position="72"/>
    </location>
</feature>
<evidence type="ECO:0000256" key="1">
    <source>
        <dbReference type="SAM" id="MobiDB-lite"/>
    </source>
</evidence>
<name>A0A4Z2GF70_9TELE</name>
<dbReference type="InterPro" id="IPR051284">
    <property type="entry name" value="ZnF_MYMT-QRICH1"/>
</dbReference>
<keyword evidence="2" id="KW-1133">Transmembrane helix</keyword>
<dbReference type="PANTHER" id="PTHR45736">
    <property type="entry name" value="ZINC FINGER MYM-TYPE PROTEIN"/>
    <property type="match status" value="1"/>
</dbReference>
<comment type="caution">
    <text evidence="3">The sequence shown here is derived from an EMBL/GenBank/DDBJ whole genome shotgun (WGS) entry which is preliminary data.</text>
</comment>
<evidence type="ECO:0000313" key="3">
    <source>
        <dbReference type="EMBL" id="TNN51930.1"/>
    </source>
</evidence>
<proteinExistence type="predicted"/>
<keyword evidence="4" id="KW-1185">Reference proteome</keyword>
<organism evidence="3 4">
    <name type="scientific">Liparis tanakae</name>
    <name type="common">Tanaka's snailfish</name>
    <dbReference type="NCBI Taxonomy" id="230148"/>
    <lineage>
        <taxon>Eukaryota</taxon>
        <taxon>Metazoa</taxon>
        <taxon>Chordata</taxon>
        <taxon>Craniata</taxon>
        <taxon>Vertebrata</taxon>
        <taxon>Euteleostomi</taxon>
        <taxon>Actinopterygii</taxon>
        <taxon>Neopterygii</taxon>
        <taxon>Teleostei</taxon>
        <taxon>Neoteleostei</taxon>
        <taxon>Acanthomorphata</taxon>
        <taxon>Eupercaria</taxon>
        <taxon>Perciformes</taxon>
        <taxon>Cottioidei</taxon>
        <taxon>Cottales</taxon>
        <taxon>Liparidae</taxon>
        <taxon>Liparis</taxon>
    </lineage>
</organism>
<feature type="region of interest" description="Disordered" evidence="1">
    <location>
        <begin position="52"/>
        <end position="72"/>
    </location>
</feature>
<dbReference type="PANTHER" id="PTHR45736:SF5">
    <property type="entry name" value="ZINC FINGER MYM-TYPE PROTEIN 4"/>
    <property type="match status" value="1"/>
</dbReference>
<feature type="transmembrane region" description="Helical" evidence="2">
    <location>
        <begin position="327"/>
        <end position="347"/>
    </location>
</feature>
<dbReference type="Pfam" id="PF24900">
    <property type="entry name" value="TRASH_ZMYM4"/>
    <property type="match status" value="1"/>
</dbReference>
<dbReference type="OrthoDB" id="5376140at2759"/>
<dbReference type="EMBL" id="SRLO01000565">
    <property type="protein sequence ID" value="TNN51930.1"/>
    <property type="molecule type" value="Genomic_DNA"/>
</dbReference>
<dbReference type="AlphaFoldDB" id="A0A4Z2GF70"/>
<accession>A0A4Z2GF70</accession>
<gene>
    <name evidence="3" type="primary">Zmym4_0</name>
    <name evidence="3" type="ORF">EYF80_037837</name>
</gene>